<keyword evidence="3" id="KW-1185">Reference proteome</keyword>
<comment type="caution">
    <text evidence="2">The sequence shown here is derived from an EMBL/GenBank/DDBJ whole genome shotgun (WGS) entry which is preliminary data.</text>
</comment>
<feature type="signal peptide" evidence="1">
    <location>
        <begin position="1"/>
        <end position="22"/>
    </location>
</feature>
<evidence type="ECO:0000313" key="2">
    <source>
        <dbReference type="EMBL" id="MFC3550841.1"/>
    </source>
</evidence>
<gene>
    <name evidence="2" type="ORF">ACFOLC_07395</name>
</gene>
<dbReference type="Proteomes" id="UP001595740">
    <property type="component" value="Unassembled WGS sequence"/>
</dbReference>
<evidence type="ECO:0000313" key="3">
    <source>
        <dbReference type="Proteomes" id="UP001595740"/>
    </source>
</evidence>
<feature type="chain" id="PRO_5047303021" description="Secreted protein" evidence="1">
    <location>
        <begin position="23"/>
        <end position="163"/>
    </location>
</feature>
<sequence>MFAKKIAVGLGLSICLVGPALAQEGWNFTEEQVNEAALTGSVNICWNQSVPAGYVIVGHTVTTACNGTNYPGSPNTKVVKEPAPSGEIVCGFPLPAGYVITMDKLTSSACASLPGGHNVMSVKLAGSREFICSNSPIPSGYQYDTNSSPSGVCRIGFAFNIWR</sequence>
<organism evidence="2 3">
    <name type="scientific">Lysobacter cavernae</name>
    <dbReference type="NCBI Taxonomy" id="1685901"/>
    <lineage>
        <taxon>Bacteria</taxon>
        <taxon>Pseudomonadati</taxon>
        <taxon>Pseudomonadota</taxon>
        <taxon>Gammaproteobacteria</taxon>
        <taxon>Lysobacterales</taxon>
        <taxon>Lysobacteraceae</taxon>
        <taxon>Lysobacter</taxon>
    </lineage>
</organism>
<protein>
    <recommendedName>
        <fullName evidence="4">Secreted protein</fullName>
    </recommendedName>
</protein>
<dbReference type="RefSeq" id="WP_386758611.1">
    <property type="nucleotide sequence ID" value="NZ_JBHRXK010000003.1"/>
</dbReference>
<evidence type="ECO:0000256" key="1">
    <source>
        <dbReference type="SAM" id="SignalP"/>
    </source>
</evidence>
<dbReference type="EMBL" id="JBHRXK010000003">
    <property type="protein sequence ID" value="MFC3550841.1"/>
    <property type="molecule type" value="Genomic_DNA"/>
</dbReference>
<name>A0ABV7RSM7_9GAMM</name>
<accession>A0ABV7RSM7</accession>
<proteinExistence type="predicted"/>
<keyword evidence="1" id="KW-0732">Signal</keyword>
<evidence type="ECO:0008006" key="4">
    <source>
        <dbReference type="Google" id="ProtNLM"/>
    </source>
</evidence>
<reference evidence="3" key="1">
    <citation type="journal article" date="2019" name="Int. J. Syst. Evol. Microbiol.">
        <title>The Global Catalogue of Microorganisms (GCM) 10K type strain sequencing project: providing services to taxonomists for standard genome sequencing and annotation.</title>
        <authorList>
            <consortium name="The Broad Institute Genomics Platform"/>
            <consortium name="The Broad Institute Genome Sequencing Center for Infectious Disease"/>
            <person name="Wu L."/>
            <person name="Ma J."/>
        </authorList>
    </citation>
    <scope>NUCLEOTIDE SEQUENCE [LARGE SCALE GENOMIC DNA]</scope>
    <source>
        <strain evidence="3">KCTC 42875</strain>
    </source>
</reference>